<evidence type="ECO:0000256" key="1">
    <source>
        <dbReference type="ARBA" id="ARBA00004141"/>
    </source>
</evidence>
<feature type="transmembrane region" description="Helical" evidence="7">
    <location>
        <begin position="43"/>
        <end position="64"/>
    </location>
</feature>
<keyword evidence="5 7" id="KW-0472">Membrane</keyword>
<dbReference type="InterPro" id="IPR047218">
    <property type="entry name" value="YocR/YhdH-like"/>
</dbReference>
<dbReference type="PANTHER" id="PTHR42948:SF1">
    <property type="entry name" value="TRANSPORTER"/>
    <property type="match status" value="1"/>
</dbReference>
<feature type="transmembrane region" description="Helical" evidence="7">
    <location>
        <begin position="219"/>
        <end position="239"/>
    </location>
</feature>
<reference evidence="8" key="1">
    <citation type="submission" date="2016-04" db="EMBL/GenBank/DDBJ databases">
        <authorList>
            <person name="Evans L.H."/>
            <person name="Alamgir A."/>
            <person name="Owens N."/>
            <person name="Weber N.D."/>
            <person name="Virtaneva K."/>
            <person name="Barbian K."/>
            <person name="Babar A."/>
            <person name="Rosenke K."/>
        </authorList>
    </citation>
    <scope>NUCLEOTIDE SEQUENCE</scope>
    <source>
        <strain evidence="8">86</strain>
    </source>
</reference>
<dbReference type="EMBL" id="FLUO01000001">
    <property type="protein sequence ID" value="SBW04440.1"/>
    <property type="molecule type" value="Genomic_DNA"/>
</dbReference>
<dbReference type="SUPFAM" id="SSF161070">
    <property type="entry name" value="SNF-like"/>
    <property type="match status" value="1"/>
</dbReference>
<evidence type="ECO:0000256" key="2">
    <source>
        <dbReference type="ARBA" id="ARBA00022448"/>
    </source>
</evidence>
<keyword evidence="2 6" id="KW-0813">Transport</keyword>
<sequence>MQARGNWSSKFGFIMAAAGSAIGLGNIWKFPYVAGQNGGGGFLLIYLAIVATIGFSVLMAELVIGRATQRNPVGALKRLQGGKWWPLIGYAGILTAFVILSYYVVVAGWTLAYIFKSASGLLATSDDSALSGMFTTFISDPLEPVLWAGAFTALTVFVVIGGVNQGVERSSRWLMPMLLGLVVVLCARSLTLPGAGAGWDFFITPDWSKVTFQTVIDALGQAFFSLSLGMGTIITYGSYISRDADVVESGFTVVSLDTLIAVLAGVMIIPAVFAFGLDPAAGPGLTFITLPHVFSQMQGGVIFGPLFFVLLAIAALTSAVSLLEVVTAYFVDELGWTRKVCTVAAGVVAFLLCIPSSLSLGVWSDATLFGKGFLDIMDFLATNLMLPIGGMAISLFVGWVVPKQMMEEFCTGNPKLGGLAKVWLFFVRIVSPVAIFVVLLNGLPFIAPYLPWN</sequence>
<evidence type="ECO:0000256" key="4">
    <source>
        <dbReference type="ARBA" id="ARBA00022989"/>
    </source>
</evidence>
<dbReference type="InterPro" id="IPR037272">
    <property type="entry name" value="SNS_sf"/>
</dbReference>
<dbReference type="GO" id="GO:0015293">
    <property type="term" value="F:symporter activity"/>
    <property type="evidence" value="ECO:0007669"/>
    <property type="project" value="UniProtKB-KW"/>
</dbReference>
<evidence type="ECO:0000256" key="3">
    <source>
        <dbReference type="ARBA" id="ARBA00022692"/>
    </source>
</evidence>
<name>A0A212JY86_9PROT</name>
<proteinExistence type="inferred from homology"/>
<dbReference type="InterPro" id="IPR000175">
    <property type="entry name" value="Na/ntran_symport"/>
</dbReference>
<comment type="subcellular location">
    <subcellularLocation>
        <location evidence="1">Membrane</location>
        <topology evidence="1">Multi-pass membrane protein</topology>
    </subcellularLocation>
</comment>
<feature type="transmembrane region" description="Helical" evidence="7">
    <location>
        <begin position="343"/>
        <end position="364"/>
    </location>
</feature>
<keyword evidence="6" id="KW-0769">Symport</keyword>
<evidence type="ECO:0000313" key="8">
    <source>
        <dbReference type="EMBL" id="SBW04440.1"/>
    </source>
</evidence>
<protein>
    <recommendedName>
        <fullName evidence="6">Transporter</fullName>
    </recommendedName>
</protein>
<dbReference type="CDD" id="cd10336">
    <property type="entry name" value="SLC6sbd_Tyt1-Like"/>
    <property type="match status" value="1"/>
</dbReference>
<feature type="transmembrane region" description="Helical" evidence="7">
    <location>
        <begin position="145"/>
        <end position="163"/>
    </location>
</feature>
<keyword evidence="3 6" id="KW-0812">Transmembrane</keyword>
<evidence type="ECO:0000256" key="6">
    <source>
        <dbReference type="RuleBase" id="RU003732"/>
    </source>
</evidence>
<feature type="transmembrane region" description="Helical" evidence="7">
    <location>
        <begin position="175"/>
        <end position="199"/>
    </location>
</feature>
<dbReference type="PRINTS" id="PR00176">
    <property type="entry name" value="NANEUSMPORT"/>
</dbReference>
<feature type="transmembrane region" description="Helical" evidence="7">
    <location>
        <begin position="12"/>
        <end position="31"/>
    </location>
</feature>
<organism evidence="8">
    <name type="scientific">uncultured Alphaproteobacteria bacterium</name>
    <dbReference type="NCBI Taxonomy" id="91750"/>
    <lineage>
        <taxon>Bacteria</taxon>
        <taxon>Pseudomonadati</taxon>
        <taxon>Pseudomonadota</taxon>
        <taxon>Alphaproteobacteria</taxon>
        <taxon>environmental samples</taxon>
    </lineage>
</organism>
<dbReference type="PANTHER" id="PTHR42948">
    <property type="entry name" value="TRANSPORTER"/>
    <property type="match status" value="1"/>
</dbReference>
<dbReference type="GO" id="GO:0016020">
    <property type="term" value="C:membrane"/>
    <property type="evidence" value="ECO:0007669"/>
    <property type="project" value="UniProtKB-SubCell"/>
</dbReference>
<dbReference type="Pfam" id="PF00209">
    <property type="entry name" value="SNF"/>
    <property type="match status" value="2"/>
</dbReference>
<feature type="transmembrane region" description="Helical" evidence="7">
    <location>
        <begin position="84"/>
        <end position="115"/>
    </location>
</feature>
<evidence type="ECO:0000256" key="5">
    <source>
        <dbReference type="ARBA" id="ARBA00023136"/>
    </source>
</evidence>
<accession>A0A212JY86</accession>
<feature type="transmembrane region" description="Helical" evidence="7">
    <location>
        <begin position="422"/>
        <end position="447"/>
    </location>
</feature>
<dbReference type="NCBIfam" id="NF037979">
    <property type="entry name" value="Na_transp"/>
    <property type="match status" value="1"/>
</dbReference>
<feature type="transmembrane region" description="Helical" evidence="7">
    <location>
        <begin position="306"/>
        <end position="331"/>
    </location>
</feature>
<feature type="transmembrane region" description="Helical" evidence="7">
    <location>
        <begin position="384"/>
        <end position="401"/>
    </location>
</feature>
<dbReference type="AlphaFoldDB" id="A0A212JY86"/>
<feature type="transmembrane region" description="Helical" evidence="7">
    <location>
        <begin position="251"/>
        <end position="277"/>
    </location>
</feature>
<dbReference type="PROSITE" id="PS00610">
    <property type="entry name" value="NA_NEUROTRAN_SYMP_1"/>
    <property type="match status" value="1"/>
</dbReference>
<dbReference type="PROSITE" id="PS50267">
    <property type="entry name" value="NA_NEUROTRAN_SYMP_3"/>
    <property type="match status" value="1"/>
</dbReference>
<keyword evidence="4 7" id="KW-1133">Transmembrane helix</keyword>
<comment type="similarity">
    <text evidence="6">Belongs to the sodium:neurotransmitter symporter (SNF) (TC 2.A.22) family.</text>
</comment>
<evidence type="ECO:0000256" key="7">
    <source>
        <dbReference type="SAM" id="Phobius"/>
    </source>
</evidence>
<gene>
    <name evidence="8" type="primary">yocR</name>
    <name evidence="8" type="ORF">KL86APRO_11854</name>
</gene>